<dbReference type="InterPro" id="IPR002931">
    <property type="entry name" value="Transglutaminase-like"/>
</dbReference>
<organism evidence="11 12">
    <name type="scientific">Tetragonisca angustula</name>
    <dbReference type="NCBI Taxonomy" id="166442"/>
    <lineage>
        <taxon>Eukaryota</taxon>
        <taxon>Metazoa</taxon>
        <taxon>Ecdysozoa</taxon>
        <taxon>Arthropoda</taxon>
        <taxon>Hexapoda</taxon>
        <taxon>Insecta</taxon>
        <taxon>Pterygota</taxon>
        <taxon>Neoptera</taxon>
        <taxon>Endopterygota</taxon>
        <taxon>Hymenoptera</taxon>
        <taxon>Apocrita</taxon>
        <taxon>Aculeata</taxon>
        <taxon>Apoidea</taxon>
        <taxon>Anthophila</taxon>
        <taxon>Apidae</taxon>
        <taxon>Tetragonisca</taxon>
    </lineage>
</organism>
<evidence type="ECO:0000256" key="9">
    <source>
        <dbReference type="PIRSR" id="PIRSR000459-2"/>
    </source>
</evidence>
<dbReference type="InterPro" id="IPR023608">
    <property type="entry name" value="Transglutaminase_animal"/>
</dbReference>
<accession>A0AAW1A9V1</accession>
<keyword evidence="2" id="KW-0808">Transferase</keyword>
<dbReference type="InterPro" id="IPR038765">
    <property type="entry name" value="Papain-like_cys_pep_sf"/>
</dbReference>
<keyword evidence="4 9" id="KW-0106">Calcium</keyword>
<protein>
    <recommendedName>
        <fullName evidence="6">protein-glutamine gamma-glutamyltransferase</fullName>
        <ecNumber evidence="6">2.3.2.13</ecNumber>
    </recommendedName>
</protein>
<gene>
    <name evidence="11" type="ORF">QLX08_003130</name>
</gene>
<evidence type="ECO:0000256" key="4">
    <source>
        <dbReference type="ARBA" id="ARBA00022837"/>
    </source>
</evidence>
<comment type="similarity">
    <text evidence="1">Belongs to the transglutaminase superfamily. Transglutaminase family.</text>
</comment>
<dbReference type="Pfam" id="PF01841">
    <property type="entry name" value="Transglut_core"/>
    <property type="match status" value="1"/>
</dbReference>
<feature type="domain" description="Transglutaminase-like" evidence="10">
    <location>
        <begin position="324"/>
        <end position="417"/>
    </location>
</feature>
<feature type="active site" evidence="8">
    <location>
        <position position="414"/>
    </location>
</feature>
<keyword evidence="12" id="KW-1185">Reference proteome</keyword>
<keyword evidence="5" id="KW-0012">Acyltransferase</keyword>
<dbReference type="EC" id="2.3.2.13" evidence="6"/>
<evidence type="ECO:0000313" key="11">
    <source>
        <dbReference type="EMBL" id="KAK9306074.1"/>
    </source>
</evidence>
<dbReference type="SUPFAM" id="SSF49309">
    <property type="entry name" value="Transglutaminase, two C-terminal domains"/>
    <property type="match status" value="2"/>
</dbReference>
<proteinExistence type="inferred from homology"/>
<dbReference type="InterPro" id="IPR036985">
    <property type="entry name" value="Transglutaminase-like_sf"/>
</dbReference>
<dbReference type="Gene3D" id="2.60.40.10">
    <property type="entry name" value="Immunoglobulins"/>
    <property type="match status" value="3"/>
</dbReference>
<dbReference type="InterPro" id="IPR008958">
    <property type="entry name" value="Transglutaminase_C"/>
</dbReference>
<dbReference type="SMART" id="SM00460">
    <property type="entry name" value="TGc"/>
    <property type="match status" value="1"/>
</dbReference>
<dbReference type="Pfam" id="PF00868">
    <property type="entry name" value="Transglut_N"/>
    <property type="match status" value="1"/>
</dbReference>
<feature type="active site" evidence="8">
    <location>
        <position position="391"/>
    </location>
</feature>
<evidence type="ECO:0000313" key="12">
    <source>
        <dbReference type="Proteomes" id="UP001432146"/>
    </source>
</evidence>
<dbReference type="EMBL" id="JAWNGG020000044">
    <property type="protein sequence ID" value="KAK9306074.1"/>
    <property type="molecule type" value="Genomic_DNA"/>
</dbReference>
<dbReference type="GO" id="GO:0003810">
    <property type="term" value="F:protein-glutamine gamma-glutamyltransferase activity"/>
    <property type="evidence" value="ECO:0007669"/>
    <property type="project" value="UniProtKB-EC"/>
</dbReference>
<evidence type="ECO:0000256" key="6">
    <source>
        <dbReference type="ARBA" id="ARBA00024222"/>
    </source>
</evidence>
<dbReference type="AlphaFoldDB" id="A0AAW1A9V1"/>
<dbReference type="PANTHER" id="PTHR11590">
    <property type="entry name" value="PROTEIN-GLUTAMINE GAMMA-GLUTAMYLTRANSFERASE"/>
    <property type="match status" value="1"/>
</dbReference>
<keyword evidence="3 9" id="KW-0479">Metal-binding</keyword>
<dbReference type="GO" id="GO:0046872">
    <property type="term" value="F:metal ion binding"/>
    <property type="evidence" value="ECO:0007669"/>
    <property type="project" value="UniProtKB-KW"/>
</dbReference>
<comment type="catalytic activity">
    <reaction evidence="7">
        <text>L-glutaminyl-[protein] + L-lysyl-[protein] = [protein]-L-lysyl-N(6)-5-L-glutamyl-[protein] + NH4(+)</text>
        <dbReference type="Rhea" id="RHEA:54816"/>
        <dbReference type="Rhea" id="RHEA-COMP:9752"/>
        <dbReference type="Rhea" id="RHEA-COMP:10207"/>
        <dbReference type="Rhea" id="RHEA-COMP:14005"/>
        <dbReference type="ChEBI" id="CHEBI:28938"/>
        <dbReference type="ChEBI" id="CHEBI:29969"/>
        <dbReference type="ChEBI" id="CHEBI:30011"/>
        <dbReference type="ChEBI" id="CHEBI:138370"/>
        <dbReference type="EC" id="2.3.2.13"/>
    </reaction>
</comment>
<feature type="binding site" evidence="9">
    <location>
        <position position="509"/>
    </location>
    <ligand>
        <name>Ca(2+)</name>
        <dbReference type="ChEBI" id="CHEBI:29108"/>
    </ligand>
</feature>
<feature type="binding site" evidence="9">
    <location>
        <position position="454"/>
    </location>
    <ligand>
        <name>Ca(2+)</name>
        <dbReference type="ChEBI" id="CHEBI:29108"/>
    </ligand>
</feature>
<dbReference type="InterPro" id="IPR001102">
    <property type="entry name" value="Transglutaminase_N"/>
</dbReference>
<evidence type="ECO:0000259" key="10">
    <source>
        <dbReference type="SMART" id="SM00460"/>
    </source>
</evidence>
<reference evidence="11 12" key="1">
    <citation type="submission" date="2024-05" db="EMBL/GenBank/DDBJ databases">
        <title>The nuclear and mitochondrial genome assemblies of Tetragonisca angustula (Apidae: Meliponini), a tiny yet remarkable pollinator in the Neotropics.</title>
        <authorList>
            <person name="Ferrari R."/>
            <person name="Ricardo P.C."/>
            <person name="Dias F.C."/>
            <person name="Araujo N.S."/>
            <person name="Soares D.O."/>
            <person name="Zhou Q.-S."/>
            <person name="Zhu C.-D."/>
            <person name="Coutinho L."/>
            <person name="Airas M.C."/>
            <person name="Batista T.M."/>
        </authorList>
    </citation>
    <scope>NUCLEOTIDE SEQUENCE [LARGE SCALE GENOMIC DNA]</scope>
    <source>
        <strain evidence="11">ASF017062</strain>
        <tissue evidence="11">Abdomen</tissue>
    </source>
</reference>
<dbReference type="FunFam" id="3.90.260.10:FF:000001">
    <property type="entry name" value="Protein-glutamine gamma-glutamyltransferase 2"/>
    <property type="match status" value="1"/>
</dbReference>
<evidence type="ECO:0000256" key="3">
    <source>
        <dbReference type="ARBA" id="ARBA00022723"/>
    </source>
</evidence>
<dbReference type="FunFam" id="2.60.40.10:FF:000171">
    <property type="entry name" value="protein-glutamine gamma-glutamyltransferase 6"/>
    <property type="match status" value="1"/>
</dbReference>
<dbReference type="Pfam" id="PF00927">
    <property type="entry name" value="Transglut_C"/>
    <property type="match status" value="2"/>
</dbReference>
<comment type="cofactor">
    <cofactor evidence="9">
        <name>Ca(2+)</name>
        <dbReference type="ChEBI" id="CHEBI:29108"/>
    </cofactor>
    <text evidence="9">Binds 1 Ca(2+) ion per subunit.</text>
</comment>
<evidence type="ECO:0000256" key="7">
    <source>
        <dbReference type="ARBA" id="ARBA00051843"/>
    </source>
</evidence>
<dbReference type="PANTHER" id="PTHR11590:SF69">
    <property type="entry name" value="RE08173P"/>
    <property type="match status" value="1"/>
</dbReference>
<feature type="active site" evidence="8">
    <location>
        <position position="332"/>
    </location>
</feature>
<evidence type="ECO:0000256" key="1">
    <source>
        <dbReference type="ARBA" id="ARBA00005968"/>
    </source>
</evidence>
<dbReference type="Gene3D" id="3.90.260.10">
    <property type="entry name" value="Transglutaminase-like"/>
    <property type="match status" value="1"/>
</dbReference>
<evidence type="ECO:0000256" key="5">
    <source>
        <dbReference type="ARBA" id="ARBA00023315"/>
    </source>
</evidence>
<dbReference type="InterPro" id="IPR014756">
    <property type="entry name" value="Ig_E-set"/>
</dbReference>
<evidence type="ECO:0000256" key="8">
    <source>
        <dbReference type="PIRSR" id="PIRSR000459-1"/>
    </source>
</evidence>
<name>A0AAW1A9V1_9HYME</name>
<dbReference type="PIRSF" id="PIRSF000459">
    <property type="entry name" value="TGM_EBP42"/>
    <property type="match status" value="1"/>
</dbReference>
<dbReference type="InterPro" id="IPR036238">
    <property type="entry name" value="Transglutaminase_C_sf"/>
</dbReference>
<dbReference type="SUPFAM" id="SSF81296">
    <property type="entry name" value="E set domains"/>
    <property type="match status" value="1"/>
</dbReference>
<feature type="binding site" evidence="9">
    <location>
        <position position="504"/>
    </location>
    <ligand>
        <name>Ca(2+)</name>
        <dbReference type="ChEBI" id="CHEBI:29108"/>
    </ligand>
</feature>
<dbReference type="SUPFAM" id="SSF54001">
    <property type="entry name" value="Cysteine proteinases"/>
    <property type="match status" value="1"/>
</dbReference>
<dbReference type="InterPro" id="IPR013783">
    <property type="entry name" value="Ig-like_fold"/>
</dbReference>
<dbReference type="FunFam" id="2.60.40.10:FF:000090">
    <property type="entry name" value="Protein-glutamine gamma-glutamyltransferase 2"/>
    <property type="match status" value="1"/>
</dbReference>
<dbReference type="InterPro" id="IPR050779">
    <property type="entry name" value="Transglutaminase"/>
</dbReference>
<comment type="caution">
    <text evidence="11">The sequence shown here is derived from an EMBL/GenBank/DDBJ whole genome shotgun (WGS) entry which is preliminary data.</text>
</comment>
<sequence>MDSVFRSISGDEFALPNPRRMFYRFYDRYRLFNDRRLRPFPFRFYWEDFGVPVLTIIGVDPCIAENGGNHRTFRYDLMARQDDRSRLVVRRGQEFYLHLTLSRDYEPRIDGMSIVFTVDGVERPQYGHGTLVAIPVLYPGEPSEGSWQATIDAIQPNFIRLKIVTAPDAIIGKWKMDIDTKNKNLDGAVSYTMKQPFYLIFNPWCKEDAVYMEEEDNRQEYVMAEDGLIWRGSYNRLRPTVWKYSQFERDILDCALHLMIQVGRVRVSGRSDPVIISRILSAAVNSPDDNGAVMGNWSDDFAGGTPPTKWLGSQKILQLYYKTKRPVKYGQCWVFSGVLATVCRTLGLPCRIVTNYASAHDTQSSLTVDYFVDAEGRVMDELNSDSIWNFHVWNEVWMTRLDLSPEYSGWQAIDATPQELSEDAYRCGPASVAAVKKGEVLRPYDNAFLFAEVNADKVFWRYNGPTQPLKLIRKDVYGIGQLISTKAVGKWAREDITDTYKYPEKSQEERAAMLKALRQSQSLFSRYYLNEEFNEIMFAFELRDDIIIGQPFSVVLMIKNRSNHSEYQVSVILRVETVLYTGRVGDPVKRLNIDRLVRPEVVEEARMEVSWEEYGPRLLNQCAFNVACLATVKDTNYEYFAQDDFRVRKPDVKIIVNSEPEVGRTLYATAKFKNPLPIPLRKCRFLIEGPGLEEQLKLKLSEPVEVDAYAECSFSMVPKHEGRATIAAKFYSKELEDVDGFINFMVKPTNAVTNGE</sequence>
<dbReference type="Proteomes" id="UP001432146">
    <property type="component" value="Unassembled WGS sequence"/>
</dbReference>
<evidence type="ECO:0000256" key="2">
    <source>
        <dbReference type="ARBA" id="ARBA00022679"/>
    </source>
</evidence>
<feature type="binding site" evidence="9">
    <location>
        <position position="456"/>
    </location>
    <ligand>
        <name>Ca(2+)</name>
        <dbReference type="ChEBI" id="CHEBI:29108"/>
    </ligand>
</feature>